<evidence type="ECO:0000259" key="2">
    <source>
        <dbReference type="Pfam" id="PF08308"/>
    </source>
</evidence>
<feature type="transmembrane region" description="Helical" evidence="1">
    <location>
        <begin position="12"/>
        <end position="33"/>
    </location>
</feature>
<organism evidence="3 4">
    <name type="scientific">Candidatus Komeilibacteria bacterium CG11_big_fil_rev_8_21_14_0_20_36_20</name>
    <dbReference type="NCBI Taxonomy" id="1974477"/>
    <lineage>
        <taxon>Bacteria</taxon>
        <taxon>Candidatus Komeiliibacteriota</taxon>
    </lineage>
</organism>
<gene>
    <name evidence="3" type="ORF">COV55_04155</name>
</gene>
<dbReference type="EMBL" id="PCWQ01000014">
    <property type="protein sequence ID" value="PIR06295.1"/>
    <property type="molecule type" value="Genomic_DNA"/>
</dbReference>
<proteinExistence type="predicted"/>
<dbReference type="SUPFAM" id="SSF82171">
    <property type="entry name" value="DPP6 N-terminal domain-like"/>
    <property type="match status" value="1"/>
</dbReference>
<accession>A0A2H0NDR0</accession>
<reference evidence="3 4" key="1">
    <citation type="submission" date="2017-09" db="EMBL/GenBank/DDBJ databases">
        <title>Depth-based differentiation of microbial function through sediment-hosted aquifers and enrichment of novel symbionts in the deep terrestrial subsurface.</title>
        <authorList>
            <person name="Probst A.J."/>
            <person name="Ladd B."/>
            <person name="Jarett J.K."/>
            <person name="Geller-Mcgrath D.E."/>
            <person name="Sieber C.M."/>
            <person name="Emerson J.B."/>
            <person name="Anantharaman K."/>
            <person name="Thomas B.C."/>
            <person name="Malmstrom R."/>
            <person name="Stieglmeier M."/>
            <person name="Klingl A."/>
            <person name="Woyke T."/>
            <person name="Ryan C.M."/>
            <person name="Banfield J.F."/>
        </authorList>
    </citation>
    <scope>NUCLEOTIDE SEQUENCE [LARGE SCALE GENOMIC DNA]</scope>
    <source>
        <strain evidence="3">CG11_big_fil_rev_8_21_14_0_20_36_20</strain>
    </source>
</reference>
<sequence length="430" mass="50648">MGIALRRVTYSFFLLLFFIVTPLLILYASGFRYNFDIGMIEKTGAFYIKSYPRNAEIYINDLKSKHKTPKQITNLAPGTYTLKITKNNYTPWQKKLSVYSGETTFVEDVVLFLENQEKTELGSGSVEFLINKNKDKYAYLDEQNRLFITDVNQDKNFLIFTLGQAYNLVDWSLDNQFLLIKKEELYYTFDLNQKEIQWLPLSAIEKIIWDNKESNIIWYTKDEKIFRYNTQIVNHQPQPIDFDSEKTINDFALFNDYLIIQYTNNKNNYVEQLNKNNLSPVQTISDVNLGKLDVLMADERHLLFTIGSTLYIQNIYQEPVLIPITKADLHDNNLLLTNGYEIVLYNYKESQQQLIDRSSQIVSDILWHPNGSYFISEVNEKTKITEVDGRDQRNSVELLDDPWKKMYLFNKKGDKLFILTPEENFYLTIQ</sequence>
<feature type="domain" description="PEGA" evidence="2">
    <location>
        <begin position="45"/>
        <end position="106"/>
    </location>
</feature>
<dbReference type="Gene3D" id="2.60.40.1120">
    <property type="entry name" value="Carboxypeptidase-like, regulatory domain"/>
    <property type="match status" value="1"/>
</dbReference>
<keyword evidence="1" id="KW-1133">Transmembrane helix</keyword>
<evidence type="ECO:0000256" key="1">
    <source>
        <dbReference type="SAM" id="Phobius"/>
    </source>
</evidence>
<keyword evidence="1" id="KW-0472">Membrane</keyword>
<comment type="caution">
    <text evidence="3">The sequence shown here is derived from an EMBL/GenBank/DDBJ whole genome shotgun (WGS) entry which is preliminary data.</text>
</comment>
<name>A0A2H0NDR0_9BACT</name>
<protein>
    <recommendedName>
        <fullName evidence="2">PEGA domain-containing protein</fullName>
    </recommendedName>
</protein>
<keyword evidence="1" id="KW-0812">Transmembrane</keyword>
<dbReference type="InterPro" id="IPR013229">
    <property type="entry name" value="PEGA"/>
</dbReference>
<evidence type="ECO:0000313" key="3">
    <source>
        <dbReference type="EMBL" id="PIR06295.1"/>
    </source>
</evidence>
<dbReference type="Proteomes" id="UP000230564">
    <property type="component" value="Unassembled WGS sequence"/>
</dbReference>
<evidence type="ECO:0000313" key="4">
    <source>
        <dbReference type="Proteomes" id="UP000230564"/>
    </source>
</evidence>
<dbReference type="Pfam" id="PF08308">
    <property type="entry name" value="PEGA"/>
    <property type="match status" value="1"/>
</dbReference>
<dbReference type="AlphaFoldDB" id="A0A2H0NDR0"/>